<feature type="transmembrane region" description="Helical" evidence="1">
    <location>
        <begin position="107"/>
        <end position="126"/>
    </location>
</feature>
<dbReference type="Pfam" id="PF13492">
    <property type="entry name" value="GAF_3"/>
    <property type="match status" value="1"/>
</dbReference>
<keyword evidence="1" id="KW-0812">Transmembrane</keyword>
<accession>A0A2N7W3H9</accession>
<feature type="domain" description="PelD GGDEF" evidence="3">
    <location>
        <begin position="332"/>
        <end position="455"/>
    </location>
</feature>
<dbReference type="EMBL" id="PNYA01000001">
    <property type="protein sequence ID" value="PMS23903.1"/>
    <property type="molecule type" value="Genomic_DNA"/>
</dbReference>
<dbReference type="AlphaFoldDB" id="A0A2N7W3H9"/>
<protein>
    <recommendedName>
        <fullName evidence="6">PelD GGDEF domain-containing protein</fullName>
    </recommendedName>
</protein>
<reference evidence="4 5" key="1">
    <citation type="submission" date="2018-01" db="EMBL/GenBank/DDBJ databases">
        <title>Whole genome analyses suggest that Burkholderia sensu lato contains two further novel genera in the rhizoxinica-symbiotica group Mycetohabitans gen. nov., and Trinickia gen. nov.: implications for the evolution of diazotrophy and nodulation in the Burkholderiaceae.</title>
        <authorList>
            <person name="Estrada-de los Santos P."/>
            <person name="Palmer M."/>
            <person name="Chavez-Ramirez B."/>
            <person name="Beukes C."/>
            <person name="Steenkamp E.T."/>
            <person name="Hirsch A.M."/>
            <person name="Manyaka P."/>
            <person name="Maluk M."/>
            <person name="Lafos M."/>
            <person name="Crook M."/>
            <person name="Gross E."/>
            <person name="Simon M.F."/>
            <person name="Bueno dos Reis Junior F."/>
            <person name="Poole P.S."/>
            <person name="Venter S.N."/>
            <person name="James E.K."/>
        </authorList>
    </citation>
    <scope>NUCLEOTIDE SEQUENCE [LARGE SCALE GENOMIC DNA]</scope>
    <source>
        <strain evidence="4 5">GIMN1.004</strain>
    </source>
</reference>
<dbReference type="Proteomes" id="UP000235616">
    <property type="component" value="Unassembled WGS sequence"/>
</dbReference>
<dbReference type="InterPro" id="IPR029016">
    <property type="entry name" value="GAF-like_dom_sf"/>
</dbReference>
<keyword evidence="5" id="KW-1185">Reference proteome</keyword>
<dbReference type="RefSeq" id="WP_102643609.1">
    <property type="nucleotide sequence ID" value="NZ_PNYA01000001.1"/>
</dbReference>
<dbReference type="Gene3D" id="3.30.450.40">
    <property type="match status" value="1"/>
</dbReference>
<dbReference type="InterPro" id="IPR031583">
    <property type="entry name" value="PelD_GGDEF"/>
</dbReference>
<evidence type="ECO:0000259" key="3">
    <source>
        <dbReference type="Pfam" id="PF16963"/>
    </source>
</evidence>
<organism evidence="4 5">
    <name type="scientific">Trinickia dabaoshanensis</name>
    <dbReference type="NCBI Taxonomy" id="564714"/>
    <lineage>
        <taxon>Bacteria</taxon>
        <taxon>Pseudomonadati</taxon>
        <taxon>Pseudomonadota</taxon>
        <taxon>Betaproteobacteria</taxon>
        <taxon>Burkholderiales</taxon>
        <taxon>Burkholderiaceae</taxon>
        <taxon>Trinickia</taxon>
    </lineage>
</organism>
<evidence type="ECO:0000256" key="1">
    <source>
        <dbReference type="SAM" id="Phobius"/>
    </source>
</evidence>
<sequence>MDAKTSANGARIVRRAEPLGKLGRLRRALAPAAQRPFAIVESAAFTIAVLAFAWALDRRDPLLLHGNFPWLWLVPTIIALRYGVLIGVGSGLLLALEWQVLYPPGTAWPGAYFAGGLIQAIVAGHFGDTWAARTTRAASINSYLNDRLAALTNNHYLLRLSHERLEKDLLTRPTTLRDSIIELRRLSLSADAAESASLPGAARLLEYVARACQVEVAALYPARGGKLGRKPLATVGAPPDLVASDPLVRLALDTGKLAHLKSEHANAHESRYLVCAPLLSADDTLLALLVIEKMPFLSLNYDNLQMMLVLLGYYGDGVEHSRVVSRLLDAVPGCPLEFALEYARLARLQRTSGIDSSVVALSFRRDEEHDSLFEHVLRRGRSLDLAWPLQTERRSVLINLMPLTDSTGIEGYLARIEANLQSQFDTDFDRAGIGVHTLHVNAASTGANLAGLVERADAHA</sequence>
<name>A0A2N7W3H9_9BURK</name>
<dbReference type="InterPro" id="IPR038367">
    <property type="entry name" value="PelD_GGDEF_sf"/>
</dbReference>
<comment type="caution">
    <text evidence="4">The sequence shown here is derived from an EMBL/GenBank/DDBJ whole genome shotgun (WGS) entry which is preliminary data.</text>
</comment>
<dbReference type="Pfam" id="PF16963">
    <property type="entry name" value="PelD_GGDEF"/>
    <property type="match status" value="1"/>
</dbReference>
<keyword evidence="1" id="KW-0472">Membrane</keyword>
<feature type="transmembrane region" description="Helical" evidence="1">
    <location>
        <begin position="37"/>
        <end position="56"/>
    </location>
</feature>
<evidence type="ECO:0000259" key="2">
    <source>
        <dbReference type="Pfam" id="PF13492"/>
    </source>
</evidence>
<feature type="domain" description="GAF" evidence="2">
    <location>
        <begin position="203"/>
        <end position="309"/>
    </location>
</feature>
<feature type="transmembrane region" description="Helical" evidence="1">
    <location>
        <begin position="68"/>
        <end position="95"/>
    </location>
</feature>
<dbReference type="Gene3D" id="3.30.70.2880">
    <property type="match status" value="1"/>
</dbReference>
<keyword evidence="1" id="KW-1133">Transmembrane helix</keyword>
<dbReference type="InterPro" id="IPR003018">
    <property type="entry name" value="GAF"/>
</dbReference>
<proteinExistence type="predicted"/>
<evidence type="ECO:0000313" key="5">
    <source>
        <dbReference type="Proteomes" id="UP000235616"/>
    </source>
</evidence>
<evidence type="ECO:0008006" key="6">
    <source>
        <dbReference type="Google" id="ProtNLM"/>
    </source>
</evidence>
<evidence type="ECO:0000313" key="4">
    <source>
        <dbReference type="EMBL" id="PMS23903.1"/>
    </source>
</evidence>
<gene>
    <name evidence="4" type="ORF">C0Z18_01750</name>
</gene>
<dbReference type="OrthoDB" id="5442761at2"/>